<comment type="similarity">
    <text evidence="1">Belongs to the protein kinase superfamily. ADCK protein kinase family.</text>
</comment>
<dbReference type="InterPro" id="IPR004147">
    <property type="entry name" value="ABC1_dom"/>
</dbReference>
<dbReference type="Gene3D" id="1.10.510.10">
    <property type="entry name" value="Transferase(Phosphotransferase) domain 1"/>
    <property type="match status" value="1"/>
</dbReference>
<evidence type="ECO:0000256" key="2">
    <source>
        <dbReference type="SAM" id="Phobius"/>
    </source>
</evidence>
<dbReference type="STRING" id="1796606.A2G96_08805"/>
<evidence type="ECO:0000259" key="3">
    <source>
        <dbReference type="Pfam" id="PF03109"/>
    </source>
</evidence>
<dbReference type="EMBL" id="CP014844">
    <property type="protein sequence ID" value="AMR77829.1"/>
    <property type="molecule type" value="Genomic_DNA"/>
</dbReference>
<dbReference type="Pfam" id="PF03109">
    <property type="entry name" value="ABC1"/>
    <property type="match status" value="1"/>
</dbReference>
<dbReference type="OrthoDB" id="9795390at2"/>
<dbReference type="SUPFAM" id="SSF56112">
    <property type="entry name" value="Protein kinase-like (PK-like)"/>
    <property type="match status" value="1"/>
</dbReference>
<dbReference type="AlphaFoldDB" id="A0A142JIB7"/>
<dbReference type="InterPro" id="IPR050154">
    <property type="entry name" value="UbiB_kinase"/>
</dbReference>
<gene>
    <name evidence="4" type="ORF">A2G96_08805</name>
</gene>
<dbReference type="KEGG" id="cnan:A2G96_08805"/>
<dbReference type="InterPro" id="IPR011009">
    <property type="entry name" value="Kinase-like_dom_sf"/>
</dbReference>
<organism evidence="4 5">
    <name type="scientific">Cupriavidus nantongensis</name>
    <dbReference type="NCBI Taxonomy" id="1796606"/>
    <lineage>
        <taxon>Bacteria</taxon>
        <taxon>Pseudomonadati</taxon>
        <taxon>Pseudomonadota</taxon>
        <taxon>Betaproteobacteria</taxon>
        <taxon>Burkholderiales</taxon>
        <taxon>Burkholderiaceae</taxon>
        <taxon>Cupriavidus</taxon>
    </lineage>
</organism>
<keyword evidence="2" id="KW-0472">Membrane</keyword>
<evidence type="ECO:0000256" key="1">
    <source>
        <dbReference type="ARBA" id="ARBA00009670"/>
    </source>
</evidence>
<name>A0A142JIB7_9BURK</name>
<keyword evidence="5" id="KW-1185">Reference proteome</keyword>
<keyword evidence="2" id="KW-1133">Transmembrane helix</keyword>
<sequence>MTRPNRPVSTVRLAGRPTQRSALRRATQIAMALSGLLLWVAWHRGLMRCDTHRAADRFAEVLQRLGTTFVKLGQHLSLRADILAPDAQEALASLQANVAPFPPEQAVQEVEAALGRPWQQVFARFDMHALAAASIAQIHRAALPDGTEVVVKIRRPGAAEQAETDMRILRRIVLVMQGLVPSLRRWGLAAIVDEVAANFRYEMDLSREAASVRRFADAWRGSADIVIPDVVDGLCTPTVMVQQFSHGAHLHGLPSSTAVAAAGKLVDSYVAQIFRDGFFHGDPHPGNVFVMDDGRICLHDFGIVGRVDGNMRRALVAFALAFVEQDAEWVVDAWLDLGLLGDGTDRAVFVPVVRALVADCAQRPLKDWSLSGALAQLVAAGRTQEVRLPRDLLVLTRTLLLLEGTVRLLAPEFSIIEAISRHTTTGVFDEPKSAASQRLPYELGNAAHALPSLLARRLHSVLRQGDLLQLSIKPDARMLSGIDRLGRRVALALVTLGLYIASSLLMQHGVGPRWGDMPVLALLGYALAIRFTFSIARSRG</sequence>
<dbReference type="Proteomes" id="UP000075238">
    <property type="component" value="Chromosome 1"/>
</dbReference>
<feature type="domain" description="ABC1 atypical kinase-like" evidence="3">
    <location>
        <begin position="94"/>
        <end position="331"/>
    </location>
</feature>
<proteinExistence type="inferred from homology"/>
<accession>A0A142JIB7</accession>
<reference evidence="4 5" key="1">
    <citation type="submission" date="2016-03" db="EMBL/GenBank/DDBJ databases">
        <title>Complete genome sequence of a novel chlorpyrifos degrading bacterium, Cupriavidus nantongensis sp. X1.</title>
        <authorList>
            <person name="Fang L."/>
        </authorList>
    </citation>
    <scope>NUCLEOTIDE SEQUENCE [LARGE SCALE GENOMIC DNA]</scope>
    <source>
        <strain evidence="4 5">X1</strain>
    </source>
</reference>
<evidence type="ECO:0000313" key="5">
    <source>
        <dbReference type="Proteomes" id="UP000075238"/>
    </source>
</evidence>
<dbReference type="PANTHER" id="PTHR10566">
    <property type="entry name" value="CHAPERONE-ACTIVITY OF BC1 COMPLEX CABC1 -RELATED"/>
    <property type="match status" value="1"/>
</dbReference>
<protein>
    <submittedName>
        <fullName evidence="4">2-octaprenylphenol hydroxylase</fullName>
    </submittedName>
</protein>
<keyword evidence="2" id="KW-0812">Transmembrane</keyword>
<dbReference type="PANTHER" id="PTHR10566:SF113">
    <property type="entry name" value="PROTEIN ACTIVITY OF BC1 COMPLEX KINASE 7, CHLOROPLASTIC"/>
    <property type="match status" value="1"/>
</dbReference>
<dbReference type="CDD" id="cd05121">
    <property type="entry name" value="ABC1_ADCK3-like"/>
    <property type="match status" value="1"/>
</dbReference>
<evidence type="ECO:0000313" key="4">
    <source>
        <dbReference type="EMBL" id="AMR77829.1"/>
    </source>
</evidence>
<feature type="transmembrane region" description="Helical" evidence="2">
    <location>
        <begin position="22"/>
        <end position="42"/>
    </location>
</feature>